<name>A0A1C5GW57_9ACTN</name>
<feature type="coiled-coil region" evidence="1">
    <location>
        <begin position="175"/>
        <end position="202"/>
    </location>
</feature>
<dbReference type="EMBL" id="LT607753">
    <property type="protein sequence ID" value="SCG37943.1"/>
    <property type="molecule type" value="Genomic_DNA"/>
</dbReference>
<proteinExistence type="predicted"/>
<feature type="chain" id="PRO_5008717081" description="Secreted protein" evidence="3">
    <location>
        <begin position="34"/>
        <end position="375"/>
    </location>
</feature>
<evidence type="ECO:0000313" key="5">
    <source>
        <dbReference type="Proteomes" id="UP000198215"/>
    </source>
</evidence>
<evidence type="ECO:0008006" key="6">
    <source>
        <dbReference type="Google" id="ProtNLM"/>
    </source>
</evidence>
<feature type="region of interest" description="Disordered" evidence="2">
    <location>
        <begin position="256"/>
        <end position="278"/>
    </location>
</feature>
<feature type="coiled-coil region" evidence="1">
    <location>
        <begin position="298"/>
        <end position="325"/>
    </location>
</feature>
<dbReference type="RefSeq" id="WP_231933479.1">
    <property type="nucleotide sequence ID" value="NZ_LT607753.1"/>
</dbReference>
<accession>A0A1C5GW57</accession>
<keyword evidence="1" id="KW-0175">Coiled coil</keyword>
<evidence type="ECO:0000256" key="1">
    <source>
        <dbReference type="SAM" id="Coils"/>
    </source>
</evidence>
<dbReference type="AlphaFoldDB" id="A0A1C5GW57"/>
<sequence>MARGTRNTAVLKLGGVGALAALLLGAGLQLASADESGSTTPVSVVCPTVDDKLGAVPAAAQEGVDRELQNLQKQIANVNERLAREPKAAQNQLNDIAGKRRAVLDRISQNITRVGGTAPAGLQGLATCALAGAGGGGAEGGGAEGGGVVAPPADVQTVNCPTVRDKLPEVPAAAVAGVEKELANLDEEIARQNERLAKLAVKPEGGPNFIQNAILGPLKNKRVAVLNRIATNIGRVNGNRPDDLVNLAECTLNSPGAPSAGNGEAGAGGAEGDVAAPGQAQTVNCPDVQLPEIPAAAAAQVQAELATLDKQIDEANARLARQAADPQGGPNFVDNAILNPLKSKRGAALDRIEIAFNRIGAPRPNLDSLATCTLN</sequence>
<feature type="signal peptide" evidence="3">
    <location>
        <begin position="1"/>
        <end position="33"/>
    </location>
</feature>
<evidence type="ECO:0000256" key="3">
    <source>
        <dbReference type="SAM" id="SignalP"/>
    </source>
</evidence>
<keyword evidence="3" id="KW-0732">Signal</keyword>
<evidence type="ECO:0000256" key="2">
    <source>
        <dbReference type="SAM" id="MobiDB-lite"/>
    </source>
</evidence>
<protein>
    <recommendedName>
        <fullName evidence="6">Secreted protein</fullName>
    </recommendedName>
</protein>
<keyword evidence="5" id="KW-1185">Reference proteome</keyword>
<reference evidence="5" key="1">
    <citation type="submission" date="2016-06" db="EMBL/GenBank/DDBJ databases">
        <authorList>
            <person name="Varghese N."/>
            <person name="Submissions Spin"/>
        </authorList>
    </citation>
    <scope>NUCLEOTIDE SEQUENCE [LARGE SCALE GENOMIC DNA]</scope>
    <source>
        <strain evidence="5">DSM 45161</strain>
    </source>
</reference>
<feature type="coiled-coil region" evidence="1">
    <location>
        <begin position="61"/>
        <end position="88"/>
    </location>
</feature>
<organism evidence="4 5">
    <name type="scientific">Micromonospora coxensis</name>
    <dbReference type="NCBI Taxonomy" id="356852"/>
    <lineage>
        <taxon>Bacteria</taxon>
        <taxon>Bacillati</taxon>
        <taxon>Actinomycetota</taxon>
        <taxon>Actinomycetes</taxon>
        <taxon>Micromonosporales</taxon>
        <taxon>Micromonosporaceae</taxon>
        <taxon>Micromonospora</taxon>
    </lineage>
</organism>
<gene>
    <name evidence="4" type="ORF">GA0070614_0454</name>
</gene>
<dbReference type="Proteomes" id="UP000198215">
    <property type="component" value="Chromosome I"/>
</dbReference>
<evidence type="ECO:0000313" key="4">
    <source>
        <dbReference type="EMBL" id="SCG37943.1"/>
    </source>
</evidence>